<dbReference type="SUPFAM" id="SSF102198">
    <property type="entry name" value="Putative cyclase"/>
    <property type="match status" value="1"/>
</dbReference>
<dbReference type="Pfam" id="PF04199">
    <property type="entry name" value="Cyclase"/>
    <property type="match status" value="1"/>
</dbReference>
<sequence>MYCELSYGISLNMRFYKDKQAIFKANTVVLNQFCRETYFHFDSHTGTHIDYPAHCIENGKYGDEYPIDYLFSKNIHMIDIDLKDENIPKVTKELIMNHKMSSKIEILIIKTHFCKLRNDYRYIWQSPIIDSNIPLYLKQNFPHLKAVCFDVISVTSQLDRNEGKKCHLNFLSQEYGHEILIIEDVNLADLQKNDIIKEIIILPLKFQNMDGSPCSIMAKIERRNS</sequence>
<accession>A0A0S2UNM2</accession>
<dbReference type="InterPro" id="IPR007325">
    <property type="entry name" value="KFase/CYL"/>
</dbReference>
<dbReference type="AlphaFoldDB" id="A0A0S2UNM2"/>
<dbReference type="EMBL" id="KT932997">
    <property type="protein sequence ID" value="ALP69075.1"/>
    <property type="molecule type" value="Genomic_DNA"/>
</dbReference>
<organism evidence="1">
    <name type="scientific">Campylobacter jejuni subsp. jejuni</name>
    <dbReference type="NCBI Taxonomy" id="32022"/>
    <lineage>
        <taxon>Bacteria</taxon>
        <taxon>Pseudomonadati</taxon>
        <taxon>Campylobacterota</taxon>
        <taxon>Epsilonproteobacteria</taxon>
        <taxon>Campylobacterales</taxon>
        <taxon>Campylobacteraceae</taxon>
        <taxon>Campylobacter</taxon>
    </lineage>
</organism>
<evidence type="ECO:0000313" key="1">
    <source>
        <dbReference type="EMBL" id="ALP69075.1"/>
    </source>
</evidence>
<gene>
    <name evidence="1" type="ORF">HS18.33</name>
</gene>
<dbReference type="InterPro" id="IPR037175">
    <property type="entry name" value="KFase_sf"/>
</dbReference>
<name>A0A0S2UNM2_CAMJU</name>
<dbReference type="GO" id="GO:0004061">
    <property type="term" value="F:arylformamidase activity"/>
    <property type="evidence" value="ECO:0007669"/>
    <property type="project" value="InterPro"/>
</dbReference>
<dbReference type="GO" id="GO:0019441">
    <property type="term" value="P:L-tryptophan catabolic process to kynurenine"/>
    <property type="evidence" value="ECO:0007669"/>
    <property type="project" value="InterPro"/>
</dbReference>
<dbReference type="PANTHER" id="PTHR31118">
    <property type="entry name" value="CYCLASE-LIKE PROTEIN 2"/>
    <property type="match status" value="1"/>
</dbReference>
<protein>
    <submittedName>
        <fullName evidence="1">Putative cyclase</fullName>
    </submittedName>
</protein>
<proteinExistence type="predicted"/>
<dbReference type="RefSeq" id="WP_002880411.1">
    <property type="nucleotide sequence ID" value="NZ_PHYQ01000005.1"/>
</dbReference>
<reference evidence="1" key="1">
    <citation type="journal article" date="2015" name="PLoS ONE">
        <title>Updated Campylobacter jejuni Capsule PCR Multiplex Typing System and Its Application to Clinical Isolates from South and Southeast Asia.</title>
        <authorList>
            <person name="Poly F."/>
            <person name="Serichantalergs O."/>
            <person name="Kuroiwa J."/>
            <person name="Pootong P."/>
            <person name="Mason C."/>
            <person name="Guerry P."/>
            <person name="Parker C.T."/>
        </authorList>
    </citation>
    <scope>NUCLEOTIDE SEQUENCE</scope>
    <source>
        <strain evidence="1">RM3419</strain>
    </source>
</reference>
<dbReference type="Gene3D" id="3.50.30.50">
    <property type="entry name" value="Putative cyclase"/>
    <property type="match status" value="1"/>
</dbReference>
<dbReference type="PANTHER" id="PTHR31118:SF32">
    <property type="entry name" value="KYNURENINE FORMAMIDASE"/>
    <property type="match status" value="1"/>
</dbReference>